<keyword evidence="12" id="KW-1185">Reference proteome</keyword>
<feature type="chain" id="PRO_5045453880" description="Peptidase M14 domain-containing protein" evidence="9">
    <location>
        <begin position="23"/>
        <end position="666"/>
    </location>
</feature>
<dbReference type="EMBL" id="JBEPMX010000014">
    <property type="protein sequence ID" value="MET3684222.1"/>
    <property type="molecule type" value="Genomic_DNA"/>
</dbReference>
<comment type="similarity">
    <text evidence="2 7">Belongs to the peptidase M14 family.</text>
</comment>
<evidence type="ECO:0000256" key="9">
    <source>
        <dbReference type="SAM" id="SignalP"/>
    </source>
</evidence>
<keyword evidence="4" id="KW-0378">Hydrolase</keyword>
<comment type="caution">
    <text evidence="7">Lacks conserved residue(s) required for the propagation of feature annotation.</text>
</comment>
<dbReference type="PANTHER" id="PTHR11705:SF143">
    <property type="entry name" value="SLL0236 PROTEIN"/>
    <property type="match status" value="1"/>
</dbReference>
<reference evidence="11 12" key="1">
    <citation type="submission" date="2024-06" db="EMBL/GenBank/DDBJ databases">
        <title>Genomic Encyclopedia of Type Strains, Phase IV (KMG-IV): sequencing the most valuable type-strain genomes for metagenomic binning, comparative biology and taxonomic classification.</title>
        <authorList>
            <person name="Goeker M."/>
        </authorList>
    </citation>
    <scope>NUCLEOTIDE SEQUENCE [LARGE SCALE GENOMIC DNA]</scope>
    <source>
        <strain evidence="11 12">DSM 23520</strain>
    </source>
</reference>
<feature type="domain" description="Peptidase M14" evidence="10">
    <location>
        <begin position="500"/>
        <end position="666"/>
    </location>
</feature>
<name>A0ABV2KXC3_9BACI</name>
<dbReference type="InterPro" id="IPR000834">
    <property type="entry name" value="Peptidase_M14"/>
</dbReference>
<evidence type="ECO:0000313" key="11">
    <source>
        <dbReference type="EMBL" id="MET3684222.1"/>
    </source>
</evidence>
<feature type="signal peptide" evidence="9">
    <location>
        <begin position="1"/>
        <end position="22"/>
    </location>
</feature>
<gene>
    <name evidence="11" type="ORF">ABID56_002348</name>
</gene>
<evidence type="ECO:0000256" key="4">
    <source>
        <dbReference type="ARBA" id="ARBA00022801"/>
    </source>
</evidence>
<keyword evidence="5" id="KW-0862">Zinc</keyword>
<comment type="caution">
    <text evidence="11">The sequence shown here is derived from an EMBL/GenBank/DDBJ whole genome shotgun (WGS) entry which is preliminary data.</text>
</comment>
<evidence type="ECO:0000256" key="8">
    <source>
        <dbReference type="SAM" id="MobiDB-lite"/>
    </source>
</evidence>
<dbReference type="PROSITE" id="PS52035">
    <property type="entry name" value="PEPTIDASE_M14"/>
    <property type="match status" value="1"/>
</dbReference>
<feature type="region of interest" description="Disordered" evidence="8">
    <location>
        <begin position="133"/>
        <end position="162"/>
    </location>
</feature>
<dbReference type="Proteomes" id="UP001549167">
    <property type="component" value="Unassembled WGS sequence"/>
</dbReference>
<dbReference type="Gene3D" id="3.40.630.10">
    <property type="entry name" value="Zn peptidases"/>
    <property type="match status" value="1"/>
</dbReference>
<keyword evidence="6" id="KW-0482">Metalloprotease</keyword>
<sequence>MKKVTSFIILITLLAVTHTLHAEDHSLYQTQENIELSEGITIQAGTRLYGTETPNGIEIQFENTTKALKLDNLTRVEEGEAPEFTEWRKTSQQTTSATFENDHGAITTKKSTYPITEEQSIILGNTMFHQVNQDESETQNQSTQTSAQSTQSVPTNDDRYFTPTQNKITVYDNRSGSLEPVATLQKGQSYPIDQVMDNWIRVQFANYDGYVYKPGTTTYTNKPTNLNNQNLSSKTPIDITQDTTVYERLSGSGNWHTIQFGSDQAYIYKPATDPASNHESNADDGSNGRTIEMTQDITVYDNSTGELVPYARFFEGTGLNIMRDYGNWWQVNIAGQIGYVWKKGTTIDFQTTDRFYQTKSRTPVYERQNGGLVEVAKLHADETYARIRDYGNWHEIQYANDEAYIYKPATKLALSQNYQNPIQSERSIGTATPTQNTTVYDNTGDGLDPFATLQEGETYPIVGDLGSWYEVNISGRYGYVRAGHVEADMMRATDIVKPHQVYSYNQMQSDIDQLDQQYGSLITVETIGKSVHNRDIPVVKIGTGDIDILINASHHAREWVTTNLVMEQLDQYSQAYARDEALDGYDVRHLLDQVTLHYVPMVNPDGVTLVQQGPDGFDNRDELIDMNDGNTDFSSWKANARAVDLNRQYPADWDDIRNVESEPGPE</sequence>
<accession>A0ABV2KXC3</accession>
<dbReference type="RefSeq" id="WP_354221369.1">
    <property type="nucleotide sequence ID" value="NZ_JBEPMX010000014.1"/>
</dbReference>
<evidence type="ECO:0000313" key="12">
    <source>
        <dbReference type="Proteomes" id="UP001549167"/>
    </source>
</evidence>
<dbReference type="SMART" id="SM00631">
    <property type="entry name" value="Zn_pept"/>
    <property type="match status" value="1"/>
</dbReference>
<organism evidence="11 12">
    <name type="scientific">Alkalibacillus flavidus</name>
    <dbReference type="NCBI Taxonomy" id="546021"/>
    <lineage>
        <taxon>Bacteria</taxon>
        <taxon>Bacillati</taxon>
        <taxon>Bacillota</taxon>
        <taxon>Bacilli</taxon>
        <taxon>Bacillales</taxon>
        <taxon>Bacillaceae</taxon>
        <taxon>Alkalibacillus</taxon>
    </lineage>
</organism>
<evidence type="ECO:0000256" key="7">
    <source>
        <dbReference type="PROSITE-ProRule" id="PRU01379"/>
    </source>
</evidence>
<keyword evidence="9" id="KW-0732">Signal</keyword>
<evidence type="ECO:0000256" key="2">
    <source>
        <dbReference type="ARBA" id="ARBA00005988"/>
    </source>
</evidence>
<dbReference type="Pfam" id="PF00246">
    <property type="entry name" value="Peptidase_M14"/>
    <property type="match status" value="1"/>
</dbReference>
<protein>
    <recommendedName>
        <fullName evidence="10">Peptidase M14 domain-containing protein</fullName>
    </recommendedName>
</protein>
<feature type="compositionally biased region" description="Low complexity" evidence="8">
    <location>
        <begin position="138"/>
        <end position="155"/>
    </location>
</feature>
<evidence type="ECO:0000256" key="6">
    <source>
        <dbReference type="ARBA" id="ARBA00023049"/>
    </source>
</evidence>
<evidence type="ECO:0000256" key="1">
    <source>
        <dbReference type="ARBA" id="ARBA00001947"/>
    </source>
</evidence>
<comment type="cofactor">
    <cofactor evidence="1">
        <name>Zn(2+)</name>
        <dbReference type="ChEBI" id="CHEBI:29105"/>
    </cofactor>
</comment>
<dbReference type="PANTHER" id="PTHR11705">
    <property type="entry name" value="PROTEASE FAMILY M14 CARBOXYPEPTIDASE A,B"/>
    <property type="match status" value="1"/>
</dbReference>
<evidence type="ECO:0000256" key="5">
    <source>
        <dbReference type="ARBA" id="ARBA00022833"/>
    </source>
</evidence>
<keyword evidence="3" id="KW-0645">Protease</keyword>
<evidence type="ECO:0000256" key="3">
    <source>
        <dbReference type="ARBA" id="ARBA00022670"/>
    </source>
</evidence>
<dbReference type="SUPFAM" id="SSF53187">
    <property type="entry name" value="Zn-dependent exopeptidases"/>
    <property type="match status" value="1"/>
</dbReference>
<proteinExistence type="inferred from homology"/>
<evidence type="ECO:0000259" key="10">
    <source>
        <dbReference type="PROSITE" id="PS52035"/>
    </source>
</evidence>